<organism evidence="3 4">
    <name type="scientific">Mycobacterium marinum</name>
    <dbReference type="NCBI Taxonomy" id="1781"/>
    <lineage>
        <taxon>Bacteria</taxon>
        <taxon>Bacillati</taxon>
        <taxon>Actinomycetota</taxon>
        <taxon>Actinomycetes</taxon>
        <taxon>Mycobacteriales</taxon>
        <taxon>Mycobacteriaceae</taxon>
        <taxon>Mycobacterium</taxon>
        <taxon>Mycobacterium ulcerans group</taxon>
    </lineage>
</organism>
<dbReference type="RefSeq" id="WP_338121452.1">
    <property type="nucleotide sequence ID" value="NZ_PEDF01000150.1"/>
</dbReference>
<gene>
    <name evidence="3" type="ORF">DAVIS_04027</name>
</gene>
<dbReference type="Pfam" id="PF01797">
    <property type="entry name" value="Y1_Tnp"/>
    <property type="match status" value="1"/>
</dbReference>
<feature type="domain" description="Transposase IS200-like" evidence="2">
    <location>
        <begin position="15"/>
        <end position="80"/>
    </location>
</feature>
<dbReference type="InterPro" id="IPR002686">
    <property type="entry name" value="Transposase_17"/>
</dbReference>
<dbReference type="GO" id="GO:0004803">
    <property type="term" value="F:transposase activity"/>
    <property type="evidence" value="ECO:0007669"/>
    <property type="project" value="InterPro"/>
</dbReference>
<sequence>MSLPHTNLVCVTTYLCVTTYRLKVFTGAMLTCCQNTMREVCTDLSAELVEFNGQADHVRLLVAYPPILAISQLVRRLEGRPPTPRPANTPQQRCARPHARTPLLAVLLCRFLPRRSTFDHQALHRRLSPTTLKPRPLCPPGPRPPANRTGLSPDRNPG</sequence>
<reference evidence="3 4" key="1">
    <citation type="journal article" date="2018" name="Sci. Rep.">
        <title>Extensive genomic diversity among Mycobacterium marinum strains revealed by whole genome sequencing.</title>
        <authorList>
            <person name="Das S."/>
            <person name="Pettersson B.M."/>
            <person name="Behra P.R."/>
            <person name="Mallick A."/>
            <person name="Cheramie M."/>
            <person name="Ramesh M."/>
            <person name="Shirreff L."/>
            <person name="DuCote T."/>
            <person name="Dasgupta S."/>
            <person name="Ennis D.G."/>
            <person name="Kirsebom L.A."/>
        </authorList>
    </citation>
    <scope>NUCLEOTIDE SEQUENCE [LARGE SCALE GENOMIC DNA]</scope>
    <source>
        <strain evidence="3 4">Davis1</strain>
    </source>
</reference>
<dbReference type="GO" id="GO:0006313">
    <property type="term" value="P:DNA transposition"/>
    <property type="evidence" value="ECO:0007669"/>
    <property type="project" value="InterPro"/>
</dbReference>
<feature type="compositionally biased region" description="Pro residues" evidence="1">
    <location>
        <begin position="136"/>
        <end position="145"/>
    </location>
</feature>
<accession>A0A3E2MRU9</accession>
<dbReference type="Proteomes" id="UP000257451">
    <property type="component" value="Unassembled WGS sequence"/>
</dbReference>
<evidence type="ECO:0000259" key="2">
    <source>
        <dbReference type="Pfam" id="PF01797"/>
    </source>
</evidence>
<dbReference type="EMBL" id="PEDF01000150">
    <property type="protein sequence ID" value="RFZ36301.1"/>
    <property type="molecule type" value="Genomic_DNA"/>
</dbReference>
<dbReference type="SUPFAM" id="SSF143422">
    <property type="entry name" value="Transposase IS200-like"/>
    <property type="match status" value="1"/>
</dbReference>
<proteinExistence type="predicted"/>
<dbReference type="Gene3D" id="3.30.70.1290">
    <property type="entry name" value="Transposase IS200-like"/>
    <property type="match status" value="1"/>
</dbReference>
<protein>
    <submittedName>
        <fullName evidence="3">Transposase IS200 like protein</fullName>
    </submittedName>
</protein>
<evidence type="ECO:0000313" key="3">
    <source>
        <dbReference type="EMBL" id="RFZ36301.1"/>
    </source>
</evidence>
<dbReference type="AlphaFoldDB" id="A0A3E2MRU9"/>
<evidence type="ECO:0000256" key="1">
    <source>
        <dbReference type="SAM" id="MobiDB-lite"/>
    </source>
</evidence>
<dbReference type="InterPro" id="IPR036515">
    <property type="entry name" value="Transposase_17_sf"/>
</dbReference>
<name>A0A3E2MRU9_MYCMR</name>
<feature type="region of interest" description="Disordered" evidence="1">
    <location>
        <begin position="122"/>
        <end position="158"/>
    </location>
</feature>
<evidence type="ECO:0000313" key="4">
    <source>
        <dbReference type="Proteomes" id="UP000257451"/>
    </source>
</evidence>
<comment type="caution">
    <text evidence="3">The sequence shown here is derived from an EMBL/GenBank/DDBJ whole genome shotgun (WGS) entry which is preliminary data.</text>
</comment>
<dbReference type="GO" id="GO:0003677">
    <property type="term" value="F:DNA binding"/>
    <property type="evidence" value="ECO:0007669"/>
    <property type="project" value="InterPro"/>
</dbReference>